<dbReference type="EMBL" id="BTRK01000005">
    <property type="protein sequence ID" value="GMR53710.1"/>
    <property type="molecule type" value="Genomic_DNA"/>
</dbReference>
<dbReference type="GO" id="GO:0032040">
    <property type="term" value="C:small-subunit processome"/>
    <property type="evidence" value="ECO:0007669"/>
    <property type="project" value="InterPro"/>
</dbReference>
<evidence type="ECO:0000313" key="6">
    <source>
        <dbReference type="EMBL" id="GMR53710.1"/>
    </source>
</evidence>
<sequence length="662" mass="75775">FFQMADAFNEDLHNELLSVITSGKVTSKQVKANIEEVGSGELLNAIKAKVKKNSKKKKSDSSSDAKKTLQAPLHRSEVEKIQRRVGFVELEKDLQVWEPVVSEYVHSNSLQFPLNRETFNIQTAASRNEGFVARTALEKAMDAVLATSKCNLANNQEYTQEELEIIKSMNVDEAKEKLSKLRRLRALQSYQEAKFRRQGKIKSKNYHRIMKRAKRRDQLKELDELLVRDPEAARAKLEELDKDRIYERATLKHRSQNKMSKVLARHASKDPIAKKLMDDHIRFGKEMKEKIGLEREEDEEEENEGDNGSTDGRGNEDLIKDALKDVDCFEVREEAAMKKLKKMRMDKQHKSKEDKARGDGKKFEVVELVPFDEDTTNEKIETKKRTAEIDGKAENELSKERKIEKYDAKEEVAHVNVDQIFDEVLVKINRECGEKVEGEGRKRRAKEAHEEKAKKNSRKSKKLENLKDSGSIALLDPTDYLVSETRAMMQVGPDMDDGNDVIEDRSTKMGEAFVDDDVMAEFVNEKEEIVETEKDKSMDLTLLGWGSWTGPGMTSKKKKKFIIKADERKRKDEGKVGLIISEKRDKSMDSLQPKTVPFPFTRMEDYEASLSQPLGKEWNSLSSHASLIKPTLSTEGGRVILPMSKKDVLKTRMKNDKIGMKG</sequence>
<comment type="caution">
    <text evidence="6">The sequence shown here is derived from an EMBL/GenBank/DDBJ whole genome shotgun (WGS) entry which is preliminary data.</text>
</comment>
<evidence type="ECO:0000256" key="1">
    <source>
        <dbReference type="ARBA" id="ARBA00004604"/>
    </source>
</evidence>
<comment type="similarity">
    <text evidence="2">Belongs to the UTP14 family.</text>
</comment>
<dbReference type="Pfam" id="PF04615">
    <property type="entry name" value="Utp14"/>
    <property type="match status" value="1"/>
</dbReference>
<gene>
    <name evidence="6" type="ORF">PMAYCL1PPCAC_23905</name>
</gene>
<keyword evidence="7" id="KW-1185">Reference proteome</keyword>
<evidence type="ECO:0000256" key="3">
    <source>
        <dbReference type="ARBA" id="ARBA00022553"/>
    </source>
</evidence>
<dbReference type="InterPro" id="IPR006709">
    <property type="entry name" value="SSU_processome_Utp14"/>
</dbReference>
<comment type="subcellular location">
    <subcellularLocation>
        <location evidence="1">Nucleus</location>
        <location evidence="1">Nucleolus</location>
    </subcellularLocation>
</comment>
<keyword evidence="4" id="KW-0539">Nucleus</keyword>
<feature type="non-terminal residue" evidence="6">
    <location>
        <position position="1"/>
    </location>
</feature>
<dbReference type="PANTHER" id="PTHR14150">
    <property type="entry name" value="U3 SMALL NUCLEOLAR RNA-ASSOCIATED PROTEIN 14"/>
    <property type="match status" value="1"/>
</dbReference>
<name>A0AAN5D0S1_9BILA</name>
<evidence type="ECO:0000256" key="4">
    <source>
        <dbReference type="ARBA" id="ARBA00023242"/>
    </source>
</evidence>
<feature type="compositionally biased region" description="Acidic residues" evidence="5">
    <location>
        <begin position="295"/>
        <end position="305"/>
    </location>
</feature>
<reference evidence="7" key="1">
    <citation type="submission" date="2022-10" db="EMBL/GenBank/DDBJ databases">
        <title>Genome assembly of Pristionchus species.</title>
        <authorList>
            <person name="Yoshida K."/>
            <person name="Sommer R.J."/>
        </authorList>
    </citation>
    <scope>NUCLEOTIDE SEQUENCE [LARGE SCALE GENOMIC DNA]</scope>
    <source>
        <strain evidence="7">RS5460</strain>
    </source>
</reference>
<dbReference type="GO" id="GO:0006364">
    <property type="term" value="P:rRNA processing"/>
    <property type="evidence" value="ECO:0007669"/>
    <property type="project" value="InterPro"/>
</dbReference>
<proteinExistence type="inferred from homology"/>
<protein>
    <submittedName>
        <fullName evidence="6">Uncharacterized protein</fullName>
    </submittedName>
</protein>
<evidence type="ECO:0000313" key="7">
    <source>
        <dbReference type="Proteomes" id="UP001328107"/>
    </source>
</evidence>
<dbReference type="AlphaFoldDB" id="A0AAN5D0S1"/>
<feature type="region of interest" description="Disordered" evidence="5">
    <location>
        <begin position="435"/>
        <end position="467"/>
    </location>
</feature>
<feature type="region of interest" description="Disordered" evidence="5">
    <location>
        <begin position="340"/>
        <end position="359"/>
    </location>
</feature>
<organism evidence="6 7">
    <name type="scientific">Pristionchus mayeri</name>
    <dbReference type="NCBI Taxonomy" id="1317129"/>
    <lineage>
        <taxon>Eukaryota</taxon>
        <taxon>Metazoa</taxon>
        <taxon>Ecdysozoa</taxon>
        <taxon>Nematoda</taxon>
        <taxon>Chromadorea</taxon>
        <taxon>Rhabditida</taxon>
        <taxon>Rhabditina</taxon>
        <taxon>Diplogasteromorpha</taxon>
        <taxon>Diplogasteroidea</taxon>
        <taxon>Neodiplogasteridae</taxon>
        <taxon>Pristionchus</taxon>
    </lineage>
</organism>
<evidence type="ECO:0000256" key="5">
    <source>
        <dbReference type="SAM" id="MobiDB-lite"/>
    </source>
</evidence>
<dbReference type="PANTHER" id="PTHR14150:SF12">
    <property type="entry name" value="U3 SMALL NUCLEOLAR RNA-ASSOCIATED PROTEIN 14 HOMOLOG A"/>
    <property type="match status" value="1"/>
</dbReference>
<accession>A0AAN5D0S1</accession>
<keyword evidence="3" id="KW-0597">Phosphoprotein</keyword>
<dbReference type="Proteomes" id="UP001328107">
    <property type="component" value="Unassembled WGS sequence"/>
</dbReference>
<feature type="region of interest" description="Disordered" evidence="5">
    <location>
        <begin position="291"/>
        <end position="316"/>
    </location>
</feature>
<evidence type="ECO:0000256" key="2">
    <source>
        <dbReference type="ARBA" id="ARBA00007774"/>
    </source>
</evidence>